<proteinExistence type="predicted"/>
<dbReference type="EMBL" id="CAJPIZ010049296">
    <property type="protein sequence ID" value="CAG2122630.1"/>
    <property type="molecule type" value="Genomic_DNA"/>
</dbReference>
<name>A0A7R9LXM7_9ACAR</name>
<protein>
    <submittedName>
        <fullName evidence="2">Uncharacterized protein</fullName>
    </submittedName>
</protein>
<dbReference type="AlphaFoldDB" id="A0A7R9LXM7"/>
<organism evidence="2">
    <name type="scientific">Medioppia subpectinata</name>
    <dbReference type="NCBI Taxonomy" id="1979941"/>
    <lineage>
        <taxon>Eukaryota</taxon>
        <taxon>Metazoa</taxon>
        <taxon>Ecdysozoa</taxon>
        <taxon>Arthropoda</taxon>
        <taxon>Chelicerata</taxon>
        <taxon>Arachnida</taxon>
        <taxon>Acari</taxon>
        <taxon>Acariformes</taxon>
        <taxon>Sarcoptiformes</taxon>
        <taxon>Oribatida</taxon>
        <taxon>Brachypylina</taxon>
        <taxon>Oppioidea</taxon>
        <taxon>Oppiidae</taxon>
        <taxon>Medioppia</taxon>
    </lineage>
</organism>
<evidence type="ECO:0000313" key="2">
    <source>
        <dbReference type="EMBL" id="CAD7649831.1"/>
    </source>
</evidence>
<dbReference type="EMBL" id="OC903731">
    <property type="protein sequence ID" value="CAD7649803.1"/>
    <property type="molecule type" value="Genomic_DNA"/>
</dbReference>
<accession>A0A7R9LXM7</accession>
<dbReference type="EMBL" id="OC903871">
    <property type="protein sequence ID" value="CAD7649831.1"/>
    <property type="molecule type" value="Genomic_DNA"/>
</dbReference>
<gene>
    <name evidence="1" type="ORF">OSB1V03_LOCUS22563</name>
    <name evidence="2" type="ORF">OSB1V03_LOCUS22576</name>
</gene>
<sequence length="16" mass="1978">MTITRPLIRRLTITRH</sequence>
<reference evidence="2" key="1">
    <citation type="submission" date="2020-11" db="EMBL/GenBank/DDBJ databases">
        <authorList>
            <person name="Tran Van P."/>
        </authorList>
    </citation>
    <scope>NUCLEOTIDE SEQUENCE</scope>
</reference>
<dbReference type="Proteomes" id="UP000759131">
    <property type="component" value="Unassembled WGS sequence"/>
</dbReference>
<dbReference type="EMBL" id="CAJPIZ010049156">
    <property type="protein sequence ID" value="CAG2122617.1"/>
    <property type="molecule type" value="Genomic_DNA"/>
</dbReference>
<evidence type="ECO:0000313" key="3">
    <source>
        <dbReference type="Proteomes" id="UP000759131"/>
    </source>
</evidence>
<evidence type="ECO:0000313" key="1">
    <source>
        <dbReference type="EMBL" id="CAD7649803.1"/>
    </source>
</evidence>
<keyword evidence="3" id="KW-1185">Reference proteome</keyword>